<dbReference type="AlphaFoldDB" id="A0A160KUD7"/>
<protein>
    <submittedName>
        <fullName evidence="1">Uncharacterized protein</fullName>
    </submittedName>
</protein>
<dbReference type="RefSeq" id="WP_157593808.1">
    <property type="nucleotide sequence ID" value="NZ_CP015515.1"/>
</dbReference>
<evidence type="ECO:0000313" key="1">
    <source>
        <dbReference type="EMBL" id="AND17199.1"/>
    </source>
</evidence>
<sequence>MGLKDVLSALNDADIVAAPSLARAAGEGGVDPSKVAAYASDEAYDAPMMIMSQINEA</sequence>
<organism evidence="1 2">
    <name type="scientific">Rathayibacter tritici</name>
    <dbReference type="NCBI Taxonomy" id="33888"/>
    <lineage>
        <taxon>Bacteria</taxon>
        <taxon>Bacillati</taxon>
        <taxon>Actinomycetota</taxon>
        <taxon>Actinomycetes</taxon>
        <taxon>Micrococcales</taxon>
        <taxon>Microbacteriaceae</taxon>
        <taxon>Rathayibacter</taxon>
    </lineage>
</organism>
<accession>A0A160KUD7</accession>
<evidence type="ECO:0000313" key="2">
    <source>
        <dbReference type="Proteomes" id="UP000077071"/>
    </source>
</evidence>
<dbReference type="PATRIC" id="fig|33888.3.peg.2299"/>
<proteinExistence type="predicted"/>
<name>A0A160KUD7_9MICO</name>
<dbReference type="OrthoDB" id="5195587at2"/>
<gene>
    <name evidence="1" type="ORF">A6122_2075</name>
</gene>
<dbReference type="Proteomes" id="UP000077071">
    <property type="component" value="Chromosome"/>
</dbReference>
<dbReference type="EMBL" id="CP015515">
    <property type="protein sequence ID" value="AND17199.1"/>
    <property type="molecule type" value="Genomic_DNA"/>
</dbReference>
<dbReference type="KEGG" id="rtn:A6122_2075"/>
<keyword evidence="2" id="KW-1185">Reference proteome</keyword>
<reference evidence="1 2" key="1">
    <citation type="submission" date="2016-05" db="EMBL/GenBank/DDBJ databases">
        <title>Complete genome sequence of Rathayibacter tritici NCPPB 1953.</title>
        <authorList>
            <person name="Park J."/>
            <person name="Lee H.-H."/>
            <person name="Lee S.-W."/>
            <person name="Seo Y.-S."/>
        </authorList>
    </citation>
    <scope>NUCLEOTIDE SEQUENCE [LARGE SCALE GENOMIC DNA]</scope>
    <source>
        <strain evidence="1 2">NCPPB 1953</strain>
    </source>
</reference>